<evidence type="ECO:0000256" key="13">
    <source>
        <dbReference type="SAM" id="Phobius"/>
    </source>
</evidence>
<keyword evidence="4 13" id="KW-0812">Transmembrane</keyword>
<dbReference type="GO" id="GO:0020037">
    <property type="term" value="F:heme binding"/>
    <property type="evidence" value="ECO:0007669"/>
    <property type="project" value="TreeGrafter"/>
</dbReference>
<comment type="similarity">
    <text evidence="12">Belongs to the cytochrome b5 family.</text>
</comment>
<evidence type="ECO:0000256" key="1">
    <source>
        <dbReference type="ARBA" id="ARBA00004131"/>
    </source>
</evidence>
<dbReference type="PROSITE" id="PS50255">
    <property type="entry name" value="CYTOCHROME_B5_2"/>
    <property type="match status" value="1"/>
</dbReference>
<keyword evidence="9" id="KW-0408">Iron</keyword>
<dbReference type="Pfam" id="PF00173">
    <property type="entry name" value="Cyt-b5"/>
    <property type="match status" value="1"/>
</dbReference>
<keyword evidence="7" id="KW-0492">Microsome</keyword>
<gene>
    <name evidence="15" type="ORF">AMAG_14598</name>
</gene>
<keyword evidence="16" id="KW-1185">Reference proteome</keyword>
<feature type="domain" description="Cytochrome b5 heme-binding" evidence="14">
    <location>
        <begin position="4"/>
        <end position="80"/>
    </location>
</feature>
<dbReference type="SMART" id="SM01117">
    <property type="entry name" value="Cyt-b5"/>
    <property type="match status" value="1"/>
</dbReference>
<evidence type="ECO:0000256" key="5">
    <source>
        <dbReference type="ARBA" id="ARBA00022723"/>
    </source>
</evidence>
<dbReference type="VEuPathDB" id="FungiDB:AMAG_14598"/>
<dbReference type="PANTHER" id="PTHR19359">
    <property type="entry name" value="CYTOCHROME B5"/>
    <property type="match status" value="1"/>
</dbReference>
<protein>
    <recommendedName>
        <fullName evidence="14">Cytochrome b5 heme-binding domain-containing protein</fullName>
    </recommendedName>
</protein>
<dbReference type="EMBL" id="GG745366">
    <property type="protein sequence ID" value="KNE70472.1"/>
    <property type="molecule type" value="Genomic_DNA"/>
</dbReference>
<keyword evidence="2" id="KW-0813">Transport</keyword>
<evidence type="ECO:0000256" key="4">
    <source>
        <dbReference type="ARBA" id="ARBA00022692"/>
    </source>
</evidence>
<evidence type="ECO:0000256" key="2">
    <source>
        <dbReference type="ARBA" id="ARBA00022448"/>
    </source>
</evidence>
<comment type="subcellular location">
    <subcellularLocation>
        <location evidence="1">Endoplasmic reticulum membrane</location>
        <topology evidence="1">Single-pass membrane protein</topology>
        <orientation evidence="1">Cytoplasmic side</orientation>
    </subcellularLocation>
    <subcellularLocation>
        <location evidence="11">Microsome membrane</location>
        <topology evidence="11">Single-pass membrane protein</topology>
        <orientation evidence="11">Cytoplasmic side</orientation>
    </subcellularLocation>
</comment>
<evidence type="ECO:0000256" key="10">
    <source>
        <dbReference type="ARBA" id="ARBA00023136"/>
    </source>
</evidence>
<evidence type="ECO:0000259" key="14">
    <source>
        <dbReference type="PROSITE" id="PS50255"/>
    </source>
</evidence>
<keyword evidence="3" id="KW-0349">Heme</keyword>
<dbReference type="AlphaFoldDB" id="A0A0L0T6X1"/>
<accession>A0A0L0T6X1</accession>
<dbReference type="PRINTS" id="PR00363">
    <property type="entry name" value="CYTOCHROMEB5"/>
</dbReference>
<keyword evidence="6" id="KW-0256">Endoplasmic reticulum</keyword>
<sequence length="125" mass="13462">MASPRVFSAADVAKHNTTTDLWTIIHGKVYDITKMQDEHPGGGEVLLDTAGADSTEAFEDVGHGDSAREWLKDFYLGELVSDEEAAEAKAKAPAASKCCSSWWTWAVPAVALAAAAAFAIRHYKH</sequence>
<dbReference type="InterPro" id="IPR050668">
    <property type="entry name" value="Cytochrome_b5"/>
</dbReference>
<evidence type="ECO:0000256" key="6">
    <source>
        <dbReference type="ARBA" id="ARBA00022824"/>
    </source>
</evidence>
<dbReference type="PANTHER" id="PTHR19359:SF150">
    <property type="entry name" value="CYTOCHROME B5"/>
    <property type="match status" value="1"/>
</dbReference>
<evidence type="ECO:0000313" key="15">
    <source>
        <dbReference type="EMBL" id="KNE70472.1"/>
    </source>
</evidence>
<evidence type="ECO:0000256" key="3">
    <source>
        <dbReference type="ARBA" id="ARBA00022617"/>
    </source>
</evidence>
<dbReference type="eggNOG" id="KOG0537">
    <property type="taxonomic scope" value="Eukaryota"/>
</dbReference>
<organism evidence="15 16">
    <name type="scientific">Allomyces macrogynus (strain ATCC 38327)</name>
    <name type="common">Allomyces javanicus var. macrogynus</name>
    <dbReference type="NCBI Taxonomy" id="578462"/>
    <lineage>
        <taxon>Eukaryota</taxon>
        <taxon>Fungi</taxon>
        <taxon>Fungi incertae sedis</taxon>
        <taxon>Blastocladiomycota</taxon>
        <taxon>Blastocladiomycetes</taxon>
        <taxon>Blastocladiales</taxon>
        <taxon>Blastocladiaceae</taxon>
        <taxon>Allomyces</taxon>
    </lineage>
</organism>
<evidence type="ECO:0000256" key="9">
    <source>
        <dbReference type="ARBA" id="ARBA00023004"/>
    </source>
</evidence>
<keyword evidence="10 13" id="KW-0472">Membrane</keyword>
<name>A0A0L0T6X1_ALLM3</name>
<evidence type="ECO:0000256" key="8">
    <source>
        <dbReference type="ARBA" id="ARBA00022982"/>
    </source>
</evidence>
<dbReference type="InterPro" id="IPR036400">
    <property type="entry name" value="Cyt_B5-like_heme/steroid_sf"/>
</dbReference>
<dbReference type="SUPFAM" id="SSF55856">
    <property type="entry name" value="Cytochrome b5-like heme/steroid binding domain"/>
    <property type="match status" value="1"/>
</dbReference>
<dbReference type="GO" id="GO:0005789">
    <property type="term" value="C:endoplasmic reticulum membrane"/>
    <property type="evidence" value="ECO:0007669"/>
    <property type="project" value="UniProtKB-SubCell"/>
</dbReference>
<reference evidence="15 16" key="1">
    <citation type="submission" date="2009-11" db="EMBL/GenBank/DDBJ databases">
        <title>Annotation of Allomyces macrogynus ATCC 38327.</title>
        <authorList>
            <consortium name="The Broad Institute Genome Sequencing Platform"/>
            <person name="Russ C."/>
            <person name="Cuomo C."/>
            <person name="Burger G."/>
            <person name="Gray M.W."/>
            <person name="Holland P.W.H."/>
            <person name="King N."/>
            <person name="Lang F.B.F."/>
            <person name="Roger A.J."/>
            <person name="Ruiz-Trillo I."/>
            <person name="Young S.K."/>
            <person name="Zeng Q."/>
            <person name="Gargeya S."/>
            <person name="Fitzgerald M."/>
            <person name="Haas B."/>
            <person name="Abouelleil A."/>
            <person name="Alvarado L."/>
            <person name="Arachchi H.M."/>
            <person name="Berlin A."/>
            <person name="Chapman S.B."/>
            <person name="Gearin G."/>
            <person name="Goldberg J."/>
            <person name="Griggs A."/>
            <person name="Gujja S."/>
            <person name="Hansen M."/>
            <person name="Heiman D."/>
            <person name="Howarth C."/>
            <person name="Larimer J."/>
            <person name="Lui A."/>
            <person name="MacDonald P.J.P."/>
            <person name="McCowen C."/>
            <person name="Montmayeur A."/>
            <person name="Murphy C."/>
            <person name="Neiman D."/>
            <person name="Pearson M."/>
            <person name="Priest M."/>
            <person name="Roberts A."/>
            <person name="Saif S."/>
            <person name="Shea T."/>
            <person name="Sisk P."/>
            <person name="Stolte C."/>
            <person name="Sykes S."/>
            <person name="Wortman J."/>
            <person name="Nusbaum C."/>
            <person name="Birren B."/>
        </authorList>
    </citation>
    <scope>NUCLEOTIDE SEQUENCE [LARGE SCALE GENOMIC DNA]</scope>
    <source>
        <strain evidence="15 16">ATCC 38327</strain>
    </source>
</reference>
<evidence type="ECO:0000256" key="11">
    <source>
        <dbReference type="ARBA" id="ARBA00037877"/>
    </source>
</evidence>
<feature type="transmembrane region" description="Helical" evidence="13">
    <location>
        <begin position="102"/>
        <end position="120"/>
    </location>
</feature>
<keyword evidence="8" id="KW-0249">Electron transport</keyword>
<reference evidence="16" key="2">
    <citation type="submission" date="2009-11" db="EMBL/GenBank/DDBJ databases">
        <title>The Genome Sequence of Allomyces macrogynus strain ATCC 38327.</title>
        <authorList>
            <consortium name="The Broad Institute Genome Sequencing Platform"/>
            <person name="Russ C."/>
            <person name="Cuomo C."/>
            <person name="Shea T."/>
            <person name="Young S.K."/>
            <person name="Zeng Q."/>
            <person name="Koehrsen M."/>
            <person name="Haas B."/>
            <person name="Borodovsky M."/>
            <person name="Guigo R."/>
            <person name="Alvarado L."/>
            <person name="Berlin A."/>
            <person name="Borenstein D."/>
            <person name="Chen Z."/>
            <person name="Engels R."/>
            <person name="Freedman E."/>
            <person name="Gellesch M."/>
            <person name="Goldberg J."/>
            <person name="Griggs A."/>
            <person name="Gujja S."/>
            <person name="Heiman D."/>
            <person name="Hepburn T."/>
            <person name="Howarth C."/>
            <person name="Jen D."/>
            <person name="Larson L."/>
            <person name="Lewis B."/>
            <person name="Mehta T."/>
            <person name="Park D."/>
            <person name="Pearson M."/>
            <person name="Roberts A."/>
            <person name="Saif S."/>
            <person name="Shenoy N."/>
            <person name="Sisk P."/>
            <person name="Stolte C."/>
            <person name="Sykes S."/>
            <person name="Walk T."/>
            <person name="White J."/>
            <person name="Yandava C."/>
            <person name="Burger G."/>
            <person name="Gray M.W."/>
            <person name="Holland P.W.H."/>
            <person name="King N."/>
            <person name="Lang F.B.F."/>
            <person name="Roger A.J."/>
            <person name="Ruiz-Trillo I."/>
            <person name="Lander E."/>
            <person name="Nusbaum C."/>
        </authorList>
    </citation>
    <scope>NUCLEOTIDE SEQUENCE [LARGE SCALE GENOMIC DNA]</scope>
    <source>
        <strain evidence="16">ATCC 38327</strain>
    </source>
</reference>
<keyword evidence="13" id="KW-1133">Transmembrane helix</keyword>
<dbReference type="InterPro" id="IPR001199">
    <property type="entry name" value="Cyt_B5-like_heme/steroid-bd"/>
</dbReference>
<dbReference type="GO" id="GO:0046872">
    <property type="term" value="F:metal ion binding"/>
    <property type="evidence" value="ECO:0007669"/>
    <property type="project" value="UniProtKB-KW"/>
</dbReference>
<dbReference type="Gene3D" id="3.10.120.10">
    <property type="entry name" value="Cytochrome b5-like heme/steroid binding domain"/>
    <property type="match status" value="1"/>
</dbReference>
<dbReference type="Proteomes" id="UP000054350">
    <property type="component" value="Unassembled WGS sequence"/>
</dbReference>
<keyword evidence="5" id="KW-0479">Metal-binding</keyword>
<evidence type="ECO:0000256" key="12">
    <source>
        <dbReference type="ARBA" id="ARBA00038168"/>
    </source>
</evidence>
<proteinExistence type="inferred from homology"/>
<dbReference type="FunFam" id="3.10.120.10:FF:000002">
    <property type="entry name" value="Cytochrome b5 type B"/>
    <property type="match status" value="1"/>
</dbReference>
<dbReference type="OrthoDB" id="260519at2759"/>
<evidence type="ECO:0000256" key="7">
    <source>
        <dbReference type="ARBA" id="ARBA00022848"/>
    </source>
</evidence>
<evidence type="ECO:0000313" key="16">
    <source>
        <dbReference type="Proteomes" id="UP000054350"/>
    </source>
</evidence>
<dbReference type="OMA" id="WEKESTP"/>
<dbReference type="STRING" id="578462.A0A0L0T6X1"/>